<sequence>MAQRILDQIGEGLRQQFGIPRHRQRNLGNRPMQRQACILCDIGIDVRDRAKQRADVHL</sequence>
<dbReference type="AlphaFoldDB" id="A0A1J5P802"/>
<protein>
    <submittedName>
        <fullName evidence="1">Uncharacterized protein</fullName>
    </submittedName>
</protein>
<organism evidence="1">
    <name type="scientific">mine drainage metagenome</name>
    <dbReference type="NCBI Taxonomy" id="410659"/>
    <lineage>
        <taxon>unclassified sequences</taxon>
        <taxon>metagenomes</taxon>
        <taxon>ecological metagenomes</taxon>
    </lineage>
</organism>
<name>A0A1J5P802_9ZZZZ</name>
<dbReference type="EMBL" id="MLJW01008875">
    <property type="protein sequence ID" value="OIQ63588.1"/>
    <property type="molecule type" value="Genomic_DNA"/>
</dbReference>
<gene>
    <name evidence="1" type="ORF">GALL_548720</name>
</gene>
<accession>A0A1J5P802</accession>
<evidence type="ECO:0000313" key="1">
    <source>
        <dbReference type="EMBL" id="OIQ63588.1"/>
    </source>
</evidence>
<comment type="caution">
    <text evidence="1">The sequence shown here is derived from an EMBL/GenBank/DDBJ whole genome shotgun (WGS) entry which is preliminary data.</text>
</comment>
<proteinExistence type="predicted"/>
<reference evidence="1" key="1">
    <citation type="submission" date="2016-10" db="EMBL/GenBank/DDBJ databases">
        <title>Sequence of Gallionella enrichment culture.</title>
        <authorList>
            <person name="Poehlein A."/>
            <person name="Muehling M."/>
            <person name="Daniel R."/>
        </authorList>
    </citation>
    <scope>NUCLEOTIDE SEQUENCE</scope>
</reference>